<dbReference type="InterPro" id="IPR016032">
    <property type="entry name" value="Sig_transdc_resp-reg_C-effctor"/>
</dbReference>
<keyword evidence="2" id="KW-0812">Transmembrane</keyword>
<organism evidence="4">
    <name type="scientific">bioreactor metagenome</name>
    <dbReference type="NCBI Taxonomy" id="1076179"/>
    <lineage>
        <taxon>unclassified sequences</taxon>
        <taxon>metagenomes</taxon>
        <taxon>ecological metagenomes</taxon>
    </lineage>
</organism>
<comment type="caution">
    <text evidence="4">The sequence shown here is derived from an EMBL/GenBank/DDBJ whole genome shotgun (WGS) entry which is preliminary data.</text>
</comment>
<dbReference type="InterPro" id="IPR036388">
    <property type="entry name" value="WH-like_DNA-bd_sf"/>
</dbReference>
<evidence type="ECO:0000256" key="2">
    <source>
        <dbReference type="SAM" id="Phobius"/>
    </source>
</evidence>
<keyword evidence="1" id="KW-0597">Phosphoprotein</keyword>
<dbReference type="Gene3D" id="2.130.10.10">
    <property type="entry name" value="YVTN repeat-like/Quinoprotein amine dehydrogenase"/>
    <property type="match status" value="2"/>
</dbReference>
<reference evidence="4" key="1">
    <citation type="submission" date="2019-08" db="EMBL/GenBank/DDBJ databases">
        <authorList>
            <person name="Kucharzyk K."/>
            <person name="Murdoch R.W."/>
            <person name="Higgins S."/>
            <person name="Loffler F."/>
        </authorList>
    </citation>
    <scope>NUCLEOTIDE SEQUENCE</scope>
</reference>
<proteinExistence type="predicted"/>
<dbReference type="GO" id="GO:0000155">
    <property type="term" value="F:phosphorelay sensor kinase activity"/>
    <property type="evidence" value="ECO:0007669"/>
    <property type="project" value="TreeGrafter"/>
</dbReference>
<dbReference type="Pfam" id="PF07494">
    <property type="entry name" value="Reg_prop"/>
    <property type="match status" value="1"/>
</dbReference>
<dbReference type="PANTHER" id="PTHR43547">
    <property type="entry name" value="TWO-COMPONENT HISTIDINE KINASE"/>
    <property type="match status" value="1"/>
</dbReference>
<dbReference type="PANTHER" id="PTHR43547:SF2">
    <property type="entry name" value="HYBRID SIGNAL TRANSDUCTION HISTIDINE KINASE C"/>
    <property type="match status" value="1"/>
</dbReference>
<evidence type="ECO:0000259" key="3">
    <source>
        <dbReference type="SMART" id="SM00421"/>
    </source>
</evidence>
<dbReference type="InterPro" id="IPR011047">
    <property type="entry name" value="Quinoprotein_ADH-like_sf"/>
</dbReference>
<dbReference type="SUPFAM" id="SSF46894">
    <property type="entry name" value="C-terminal effector domain of the bipartite response regulators"/>
    <property type="match status" value="1"/>
</dbReference>
<dbReference type="InterPro" id="IPR011123">
    <property type="entry name" value="Y_Y_Y"/>
</dbReference>
<accession>A0A644T824</accession>
<feature type="transmembrane region" description="Helical" evidence="2">
    <location>
        <begin position="775"/>
        <end position="792"/>
    </location>
</feature>
<sequence length="984" mass="113765">MLSNINTKRNYNSRYGRFWLLVILNGLFTMAGMGQIKDMGLPFINNYNKNTYKASNQNWSIAQNDKGFLYFGNNDGLLEFDGSYWELFPLPKRTILRSILAKGDTIFAGAFEEIGYFVPGGDGKMHFNSLVHLIPEYFRAFDEIWKIHNTSSGIVFQSFRFLFVYNNHQIKVIEPFSTFTQSFLVNGNAYIIDRKKGLHRLSARGLEPVFNDPLFQRTEVRSLLYRGADELLLGTSTEGLYILKNKTLEAWPSPVNNKLKIYELFSGIALSENFYAFGTVQNGLFITDRNGRIYQHINRSKGLQNNTILCLFEDRHYNLWMGLDNGIDYAEINSPLSIFDFNYNLEASYTSIVHDGRLYAGTNQGLFFTELSNIRNSDEDGGKFTLIPGTEGQVWSLQVFDEQLLCGHNTGCFQVNGEKAVKISDIPGYWTFIRHRETSDTLIAGTYNGLAVFTRKAGAWSYAYEVKGFKESSRTILQDEDNTIWMSHGYRGIFHIALSNDLSRAESVTLYKSSKGLPPDLPYNIHKIDNELNISTSAGLFRYDSKGDVFYKNPKYAEIFGGFPYIDKITRDNSGNFWFFTHTRMGVIRETERGKYLAEQAPFFRLNSMLLPSFEHLFIHNQGNIYIGSQNGLIHFSPRFNEFRKRGSDPAYIRSIRFISKDSALAITDPLIDNQKSWKDSRGASVPFRYNSASFRFSSPSFEFPEGTLFSYRLSGFDNDWSSWSRQGFKEYTNLKEGEYTFELKSINAFDAESEPVKFSFTIRPPFHRSFTAKLIYTILLLLILTGNIIFLRRRIEKARLSEILKREKDLEAQALVFREQSLIKEKEIIHLRNEALQNEMNHKTKELANATLNLLHKNKILSHLKENLTTLLHPQPGHDLKHQISQLIRKINREIKNEQHLEAFNTYFDEVHQDFISRLKNAYPSLTPKELRLCAYLRMNLSSKEIAPLMNISVRGLEISRYRLRKKLDIQHNMNLTDFIMSF</sequence>
<dbReference type="InterPro" id="IPR013783">
    <property type="entry name" value="Ig-like_fold"/>
</dbReference>
<dbReference type="SUPFAM" id="SSF63829">
    <property type="entry name" value="Calcium-dependent phosphotriesterase"/>
    <property type="match status" value="1"/>
</dbReference>
<protein>
    <recommendedName>
        <fullName evidence="3">HTH luxR-type domain-containing protein</fullName>
    </recommendedName>
</protein>
<evidence type="ECO:0000313" key="4">
    <source>
        <dbReference type="EMBL" id="MPL63085.1"/>
    </source>
</evidence>
<name>A0A644T824_9ZZZZ</name>
<dbReference type="Gene3D" id="1.10.10.10">
    <property type="entry name" value="Winged helix-like DNA-binding domain superfamily/Winged helix DNA-binding domain"/>
    <property type="match status" value="1"/>
</dbReference>
<dbReference type="InterPro" id="IPR011110">
    <property type="entry name" value="Reg_prop"/>
</dbReference>
<dbReference type="SUPFAM" id="SSF50998">
    <property type="entry name" value="Quinoprotein alcohol dehydrogenase-like"/>
    <property type="match status" value="1"/>
</dbReference>
<dbReference type="GO" id="GO:0003677">
    <property type="term" value="F:DNA binding"/>
    <property type="evidence" value="ECO:0007669"/>
    <property type="project" value="InterPro"/>
</dbReference>
<keyword evidence="2" id="KW-1133">Transmembrane helix</keyword>
<evidence type="ECO:0000256" key="1">
    <source>
        <dbReference type="ARBA" id="ARBA00022553"/>
    </source>
</evidence>
<dbReference type="InterPro" id="IPR000792">
    <property type="entry name" value="Tscrpt_reg_LuxR_C"/>
</dbReference>
<feature type="domain" description="HTH luxR-type" evidence="3">
    <location>
        <begin position="924"/>
        <end position="981"/>
    </location>
</feature>
<dbReference type="AlphaFoldDB" id="A0A644T824"/>
<dbReference type="SMART" id="SM00421">
    <property type="entry name" value="HTH_LUXR"/>
    <property type="match status" value="1"/>
</dbReference>
<keyword evidence="2" id="KW-0472">Membrane</keyword>
<gene>
    <name evidence="4" type="ORF">SDC9_08705</name>
</gene>
<dbReference type="GO" id="GO:0006355">
    <property type="term" value="P:regulation of DNA-templated transcription"/>
    <property type="evidence" value="ECO:0007669"/>
    <property type="project" value="InterPro"/>
</dbReference>
<dbReference type="Pfam" id="PF07495">
    <property type="entry name" value="Y_Y_Y"/>
    <property type="match status" value="1"/>
</dbReference>
<feature type="transmembrane region" description="Helical" evidence="2">
    <location>
        <begin position="18"/>
        <end position="36"/>
    </location>
</feature>
<dbReference type="Gene3D" id="2.60.40.10">
    <property type="entry name" value="Immunoglobulins"/>
    <property type="match status" value="1"/>
</dbReference>
<dbReference type="EMBL" id="VSSQ01000020">
    <property type="protein sequence ID" value="MPL63085.1"/>
    <property type="molecule type" value="Genomic_DNA"/>
</dbReference>
<dbReference type="InterPro" id="IPR015943">
    <property type="entry name" value="WD40/YVTN_repeat-like_dom_sf"/>
</dbReference>